<proteinExistence type="predicted"/>
<dbReference type="Gene3D" id="1.10.357.10">
    <property type="entry name" value="Tetracycline Repressor, domain 2"/>
    <property type="match status" value="1"/>
</dbReference>
<dbReference type="Pfam" id="PF00440">
    <property type="entry name" value="TetR_N"/>
    <property type="match status" value="1"/>
</dbReference>
<dbReference type="InterPro" id="IPR001647">
    <property type="entry name" value="HTH_TetR"/>
</dbReference>
<dbReference type="PANTHER" id="PTHR30055:SF146">
    <property type="entry name" value="HTH-TYPE TRANSCRIPTIONAL DUAL REGULATOR CECR"/>
    <property type="match status" value="1"/>
</dbReference>
<dbReference type="PROSITE" id="PS50977">
    <property type="entry name" value="HTH_TETR_2"/>
    <property type="match status" value="1"/>
</dbReference>
<evidence type="ECO:0000256" key="1">
    <source>
        <dbReference type="ARBA" id="ARBA00023125"/>
    </source>
</evidence>
<protein>
    <submittedName>
        <fullName evidence="4">TetR/AcrR family transcriptional regulator</fullName>
    </submittedName>
</protein>
<keyword evidence="1 2" id="KW-0238">DNA-binding</keyword>
<dbReference type="Proteomes" id="UP001185755">
    <property type="component" value="Unassembled WGS sequence"/>
</dbReference>
<evidence type="ECO:0000313" key="5">
    <source>
        <dbReference type="Proteomes" id="UP001185755"/>
    </source>
</evidence>
<dbReference type="RefSeq" id="WP_317562716.1">
    <property type="nucleotide sequence ID" value="NZ_JAWLJX010000001.1"/>
</dbReference>
<name>A0ABU4B6J8_9NOCA</name>
<dbReference type="InterPro" id="IPR050109">
    <property type="entry name" value="HTH-type_TetR-like_transc_reg"/>
</dbReference>
<dbReference type="PANTHER" id="PTHR30055">
    <property type="entry name" value="HTH-TYPE TRANSCRIPTIONAL REGULATOR RUTR"/>
    <property type="match status" value="1"/>
</dbReference>
<evidence type="ECO:0000256" key="2">
    <source>
        <dbReference type="PROSITE-ProRule" id="PRU00335"/>
    </source>
</evidence>
<evidence type="ECO:0000259" key="3">
    <source>
        <dbReference type="PROSITE" id="PS50977"/>
    </source>
</evidence>
<comment type="caution">
    <text evidence="4">The sequence shown here is derived from an EMBL/GenBank/DDBJ whole genome shotgun (WGS) entry which is preliminary data.</text>
</comment>
<dbReference type="InterPro" id="IPR009057">
    <property type="entry name" value="Homeodomain-like_sf"/>
</dbReference>
<reference evidence="4 5" key="1">
    <citation type="submission" date="2023-10" db="EMBL/GenBank/DDBJ databases">
        <title>Development of a sustainable strategy for remediation of hydrocarbon-contaminated territories based on the waste exchange concept.</title>
        <authorList>
            <person name="Krivoruchko A."/>
        </authorList>
    </citation>
    <scope>NUCLEOTIDE SEQUENCE [LARGE SCALE GENOMIC DNA]</scope>
    <source>
        <strain evidence="4 5">IEGM 1323</strain>
    </source>
</reference>
<dbReference type="EMBL" id="JAWLJX010000001">
    <property type="protein sequence ID" value="MDV6259814.1"/>
    <property type="molecule type" value="Genomic_DNA"/>
</dbReference>
<accession>A0ABU4B6J8</accession>
<evidence type="ECO:0000313" key="4">
    <source>
        <dbReference type="EMBL" id="MDV6259814.1"/>
    </source>
</evidence>
<keyword evidence="5" id="KW-1185">Reference proteome</keyword>
<dbReference type="SUPFAM" id="SSF46689">
    <property type="entry name" value="Homeodomain-like"/>
    <property type="match status" value="1"/>
</dbReference>
<organism evidence="4 5">
    <name type="scientific">Rhodococcoides yunnanense</name>
    <dbReference type="NCBI Taxonomy" id="278209"/>
    <lineage>
        <taxon>Bacteria</taxon>
        <taxon>Bacillati</taxon>
        <taxon>Actinomycetota</taxon>
        <taxon>Actinomycetes</taxon>
        <taxon>Mycobacteriales</taxon>
        <taxon>Nocardiaceae</taxon>
        <taxon>Rhodococcoides</taxon>
    </lineage>
</organism>
<gene>
    <name evidence="4" type="ORF">R3P96_00520</name>
</gene>
<feature type="domain" description="HTH tetR-type" evidence="3">
    <location>
        <begin position="7"/>
        <end position="67"/>
    </location>
</feature>
<feature type="DNA-binding region" description="H-T-H motif" evidence="2">
    <location>
        <begin position="30"/>
        <end position="49"/>
    </location>
</feature>
<sequence>MARTSQQHLDDEILDHAAALFARRGFSNTSIQAVADALGYSKSGLLHHYSTKFALYDAVISRCRTQAQGVLDEVSAMPVGDTRDRVAVTLVVEMALDNPGIAALLISPREEVATELDEISTMLYAAFGDTPDGPITARLIRITGGLAAVAVIALNITTSHDKARWRSLIISTGLGALGHPYAEPLPTTSNDLEV</sequence>
<dbReference type="PRINTS" id="PR00455">
    <property type="entry name" value="HTHTETR"/>
</dbReference>